<evidence type="ECO:0000313" key="2">
    <source>
        <dbReference type="Proteomes" id="UP000299102"/>
    </source>
</evidence>
<dbReference type="Proteomes" id="UP000299102">
    <property type="component" value="Unassembled WGS sequence"/>
</dbReference>
<evidence type="ECO:0000313" key="1">
    <source>
        <dbReference type="EMBL" id="GBP05652.1"/>
    </source>
</evidence>
<keyword evidence="2" id="KW-1185">Reference proteome</keyword>
<sequence>MQPTAKLYSQAIMSFLRMNSSRVQVFINHCHTTPPIIFSFEIEGLDVLSEARSEWVVTIRVKKKSHRSIRDRTRHYLAQGDDLTQRALSLYVRKLAHLLINSIGP</sequence>
<reference evidence="1 2" key="1">
    <citation type="journal article" date="2019" name="Commun. Biol.">
        <title>The bagworm genome reveals a unique fibroin gene that provides high tensile strength.</title>
        <authorList>
            <person name="Kono N."/>
            <person name="Nakamura H."/>
            <person name="Ohtoshi R."/>
            <person name="Tomita M."/>
            <person name="Numata K."/>
            <person name="Arakawa K."/>
        </authorList>
    </citation>
    <scope>NUCLEOTIDE SEQUENCE [LARGE SCALE GENOMIC DNA]</scope>
</reference>
<proteinExistence type="predicted"/>
<protein>
    <submittedName>
        <fullName evidence="1">Uncharacterized protein</fullName>
    </submittedName>
</protein>
<name>A0A4C1SU29_EUMVA</name>
<dbReference type="AlphaFoldDB" id="A0A4C1SU29"/>
<organism evidence="1 2">
    <name type="scientific">Eumeta variegata</name>
    <name type="common">Bagworm moth</name>
    <name type="synonym">Eumeta japonica</name>
    <dbReference type="NCBI Taxonomy" id="151549"/>
    <lineage>
        <taxon>Eukaryota</taxon>
        <taxon>Metazoa</taxon>
        <taxon>Ecdysozoa</taxon>
        <taxon>Arthropoda</taxon>
        <taxon>Hexapoda</taxon>
        <taxon>Insecta</taxon>
        <taxon>Pterygota</taxon>
        <taxon>Neoptera</taxon>
        <taxon>Endopterygota</taxon>
        <taxon>Lepidoptera</taxon>
        <taxon>Glossata</taxon>
        <taxon>Ditrysia</taxon>
        <taxon>Tineoidea</taxon>
        <taxon>Psychidae</taxon>
        <taxon>Oiketicinae</taxon>
        <taxon>Eumeta</taxon>
    </lineage>
</organism>
<dbReference type="EMBL" id="BGZK01007803">
    <property type="protein sequence ID" value="GBP05652.1"/>
    <property type="molecule type" value="Genomic_DNA"/>
</dbReference>
<gene>
    <name evidence="1" type="ORF">EVAR_73858_1</name>
</gene>
<comment type="caution">
    <text evidence="1">The sequence shown here is derived from an EMBL/GenBank/DDBJ whole genome shotgun (WGS) entry which is preliminary data.</text>
</comment>
<accession>A0A4C1SU29</accession>